<keyword evidence="1" id="KW-1133">Transmembrane helix</keyword>
<reference evidence="2" key="1">
    <citation type="journal article" date="2023" name="GigaByte">
        <title>Genome assembly of the bearded iris, Iris pallida Lam.</title>
        <authorList>
            <person name="Bruccoleri R.E."/>
            <person name="Oakeley E.J."/>
            <person name="Faust A.M.E."/>
            <person name="Altorfer M."/>
            <person name="Dessus-Babus S."/>
            <person name="Burckhardt D."/>
            <person name="Oertli M."/>
            <person name="Naumann U."/>
            <person name="Petersen F."/>
            <person name="Wong J."/>
        </authorList>
    </citation>
    <scope>NUCLEOTIDE SEQUENCE</scope>
    <source>
        <strain evidence="2">GSM-AAB239-AS_SAM_17_03QT</strain>
    </source>
</reference>
<evidence type="ECO:0000256" key="1">
    <source>
        <dbReference type="SAM" id="Phobius"/>
    </source>
</evidence>
<feature type="transmembrane region" description="Helical" evidence="1">
    <location>
        <begin position="119"/>
        <end position="146"/>
    </location>
</feature>
<reference evidence="2" key="2">
    <citation type="submission" date="2023-04" db="EMBL/GenBank/DDBJ databases">
        <authorList>
            <person name="Bruccoleri R.E."/>
            <person name="Oakeley E.J."/>
            <person name="Faust A.-M."/>
            <person name="Dessus-Babus S."/>
            <person name="Altorfer M."/>
            <person name="Burckhardt D."/>
            <person name="Oertli M."/>
            <person name="Naumann U."/>
            <person name="Petersen F."/>
            <person name="Wong J."/>
        </authorList>
    </citation>
    <scope>NUCLEOTIDE SEQUENCE</scope>
    <source>
        <strain evidence="2">GSM-AAB239-AS_SAM_17_03QT</strain>
        <tissue evidence="2">Leaf</tissue>
    </source>
</reference>
<keyword evidence="3" id="KW-1185">Reference proteome</keyword>
<keyword evidence="1" id="KW-0812">Transmembrane</keyword>
<accession>A0AAX6FVM3</accession>
<proteinExistence type="predicted"/>
<sequence length="163" mass="18638">MLSGTGDKLDVSSCWILRPTKASMSWIGFLVNCFQDCVKMVLDEAKTITRFPYSDELLLELMRKHIVGRELVRISMLKSVVPMFTSEVRKRESGENVHLHAWSTSPWSTKTKGERICELVMGFSFWVAAIGILKITIPVIGVLHMINESDVSPMRFLYEARRK</sequence>
<dbReference type="Proteomes" id="UP001140949">
    <property type="component" value="Unassembled WGS sequence"/>
</dbReference>
<gene>
    <name evidence="2" type="ORF">M6B38_396925</name>
</gene>
<evidence type="ECO:0000313" key="3">
    <source>
        <dbReference type="Proteomes" id="UP001140949"/>
    </source>
</evidence>
<dbReference type="AlphaFoldDB" id="A0AAX6FVM3"/>
<dbReference type="EMBL" id="JANAVB010025598">
    <property type="protein sequence ID" value="KAJ6820420.1"/>
    <property type="molecule type" value="Genomic_DNA"/>
</dbReference>
<name>A0AAX6FVM3_IRIPA</name>
<organism evidence="2 3">
    <name type="scientific">Iris pallida</name>
    <name type="common">Sweet iris</name>
    <dbReference type="NCBI Taxonomy" id="29817"/>
    <lineage>
        <taxon>Eukaryota</taxon>
        <taxon>Viridiplantae</taxon>
        <taxon>Streptophyta</taxon>
        <taxon>Embryophyta</taxon>
        <taxon>Tracheophyta</taxon>
        <taxon>Spermatophyta</taxon>
        <taxon>Magnoliopsida</taxon>
        <taxon>Liliopsida</taxon>
        <taxon>Asparagales</taxon>
        <taxon>Iridaceae</taxon>
        <taxon>Iridoideae</taxon>
        <taxon>Irideae</taxon>
        <taxon>Iris</taxon>
    </lineage>
</organism>
<keyword evidence="1" id="KW-0472">Membrane</keyword>
<evidence type="ECO:0000313" key="2">
    <source>
        <dbReference type="EMBL" id="KAJ6820420.1"/>
    </source>
</evidence>
<comment type="caution">
    <text evidence="2">The sequence shown here is derived from an EMBL/GenBank/DDBJ whole genome shotgun (WGS) entry which is preliminary data.</text>
</comment>
<protein>
    <submittedName>
        <fullName evidence="2">Uncharacterized protein</fullName>
    </submittedName>
</protein>